<feature type="domain" description="Methylated-DNA-[protein]-cysteine S-methyltransferase DNA binding" evidence="10">
    <location>
        <begin position="72"/>
        <end position="151"/>
    </location>
</feature>
<dbReference type="Pfam" id="PF01035">
    <property type="entry name" value="DNA_binding_1"/>
    <property type="match status" value="1"/>
</dbReference>
<dbReference type="HAMAP" id="MF_00772">
    <property type="entry name" value="OGT"/>
    <property type="match status" value="1"/>
</dbReference>
<comment type="function">
    <text evidence="9">Involved in the cellular defense against the biological effects of O6-methylguanine (O6-MeG) and O4-methylthymine (O4-MeT) in DNA. Repairs the methylated nucleobase in DNA by stoichiometrically transferring the methyl group to a cysteine residue in the enzyme. This is a suicide reaction: the enzyme is irreversibly inactivated.</text>
</comment>
<evidence type="ECO:0000259" key="11">
    <source>
        <dbReference type="Pfam" id="PF02870"/>
    </source>
</evidence>
<evidence type="ECO:0000256" key="6">
    <source>
        <dbReference type="ARBA" id="ARBA00022763"/>
    </source>
</evidence>
<comment type="caution">
    <text evidence="12">The sequence shown here is derived from an EMBL/GenBank/DDBJ whole genome shotgun (WGS) entry which is preliminary data.</text>
</comment>
<keyword evidence="13" id="KW-1185">Reference proteome</keyword>
<dbReference type="InterPro" id="IPR008332">
    <property type="entry name" value="MethylG_MeTrfase_N"/>
</dbReference>
<dbReference type="FunFam" id="1.10.10.10:FF:000214">
    <property type="entry name" value="Methylated-DNA--protein-cysteine methyltransferase"/>
    <property type="match status" value="1"/>
</dbReference>
<dbReference type="InterPro" id="IPR023546">
    <property type="entry name" value="MGMT"/>
</dbReference>
<evidence type="ECO:0000313" key="12">
    <source>
        <dbReference type="EMBL" id="PEG32450.1"/>
    </source>
</evidence>
<keyword evidence="5 9" id="KW-0808">Transferase</keyword>
<name>A0A2A7MLL7_9CLOT</name>
<evidence type="ECO:0000256" key="1">
    <source>
        <dbReference type="ARBA" id="ARBA00001286"/>
    </source>
</evidence>
<evidence type="ECO:0000313" key="13">
    <source>
        <dbReference type="Proteomes" id="UP000220840"/>
    </source>
</evidence>
<accession>A0A2A7MLL7</accession>
<dbReference type="PROSITE" id="PS00374">
    <property type="entry name" value="MGMT"/>
    <property type="match status" value="1"/>
</dbReference>
<comment type="catalytic activity">
    <reaction evidence="1 9">
        <text>a 4-O-methyl-thymidine in DNA + L-cysteinyl-[protein] = a thymidine in DNA + S-methyl-L-cysteinyl-[protein]</text>
        <dbReference type="Rhea" id="RHEA:53428"/>
        <dbReference type="Rhea" id="RHEA-COMP:10131"/>
        <dbReference type="Rhea" id="RHEA-COMP:10132"/>
        <dbReference type="Rhea" id="RHEA-COMP:13555"/>
        <dbReference type="Rhea" id="RHEA-COMP:13556"/>
        <dbReference type="ChEBI" id="CHEBI:29950"/>
        <dbReference type="ChEBI" id="CHEBI:82612"/>
        <dbReference type="ChEBI" id="CHEBI:137386"/>
        <dbReference type="ChEBI" id="CHEBI:137387"/>
        <dbReference type="EC" id="2.1.1.63"/>
    </reaction>
</comment>
<organism evidence="12 13">
    <name type="scientific">Clostridium neonatale</name>
    <dbReference type="NCBI Taxonomy" id="137838"/>
    <lineage>
        <taxon>Bacteria</taxon>
        <taxon>Bacillati</taxon>
        <taxon>Bacillota</taxon>
        <taxon>Clostridia</taxon>
        <taxon>Eubacteriales</taxon>
        <taxon>Clostridiaceae</taxon>
        <taxon>Clostridium</taxon>
    </lineage>
</organism>
<comment type="similarity">
    <text evidence="2 9">Belongs to the MGMT family.</text>
</comment>
<dbReference type="EMBL" id="PDCJ01000001">
    <property type="protein sequence ID" value="PEG32450.1"/>
    <property type="molecule type" value="Genomic_DNA"/>
</dbReference>
<evidence type="ECO:0000256" key="5">
    <source>
        <dbReference type="ARBA" id="ARBA00022679"/>
    </source>
</evidence>
<gene>
    <name evidence="12" type="ORF">CQ394_12380</name>
</gene>
<dbReference type="GeneID" id="68878950"/>
<feature type="domain" description="Methylguanine DNA methyltransferase ribonuclease-like" evidence="11">
    <location>
        <begin position="6"/>
        <end position="68"/>
    </location>
</feature>
<evidence type="ECO:0000259" key="10">
    <source>
        <dbReference type="Pfam" id="PF01035"/>
    </source>
</evidence>
<dbReference type="InterPro" id="IPR036388">
    <property type="entry name" value="WH-like_DNA-bd_sf"/>
</dbReference>
<dbReference type="Gene3D" id="1.10.10.10">
    <property type="entry name" value="Winged helix-like DNA-binding domain superfamily/Winged helix DNA-binding domain"/>
    <property type="match status" value="1"/>
</dbReference>
<dbReference type="AlphaFoldDB" id="A0A2A7MLL7"/>
<dbReference type="SUPFAM" id="SSF53155">
    <property type="entry name" value="Methylated DNA-protein cysteine methyltransferase domain"/>
    <property type="match status" value="1"/>
</dbReference>
<dbReference type="PANTHER" id="PTHR10815:SF5">
    <property type="entry name" value="METHYLATED-DNA--PROTEIN-CYSTEINE METHYLTRANSFERASE"/>
    <property type="match status" value="1"/>
</dbReference>
<evidence type="ECO:0000256" key="9">
    <source>
        <dbReference type="HAMAP-Rule" id="MF_00772"/>
    </source>
</evidence>
<evidence type="ECO:0000256" key="7">
    <source>
        <dbReference type="ARBA" id="ARBA00023204"/>
    </source>
</evidence>
<dbReference type="NCBIfam" id="TIGR00589">
    <property type="entry name" value="ogt"/>
    <property type="match status" value="1"/>
</dbReference>
<dbReference type="GO" id="GO:0032259">
    <property type="term" value="P:methylation"/>
    <property type="evidence" value="ECO:0007669"/>
    <property type="project" value="UniProtKB-KW"/>
</dbReference>
<feature type="active site" description="Nucleophile; methyl group acceptor" evidence="9">
    <location>
        <position position="123"/>
    </location>
</feature>
<dbReference type="SUPFAM" id="SSF46767">
    <property type="entry name" value="Methylated DNA-protein cysteine methyltransferase, C-terminal domain"/>
    <property type="match status" value="1"/>
</dbReference>
<dbReference type="GO" id="GO:0003908">
    <property type="term" value="F:methylated-DNA-[protein]-cysteine S-methyltransferase activity"/>
    <property type="evidence" value="ECO:0007669"/>
    <property type="project" value="UniProtKB-UniRule"/>
</dbReference>
<keyword evidence="6 9" id="KW-0227">DNA damage</keyword>
<dbReference type="InterPro" id="IPR014048">
    <property type="entry name" value="MethylDNA_cys_MeTrfase_DNA-bd"/>
</dbReference>
<dbReference type="EC" id="2.1.1.63" evidence="9"/>
<comment type="catalytic activity">
    <reaction evidence="8 9">
        <text>a 6-O-methyl-2'-deoxyguanosine in DNA + L-cysteinyl-[protein] = S-methyl-L-cysteinyl-[protein] + a 2'-deoxyguanosine in DNA</text>
        <dbReference type="Rhea" id="RHEA:24000"/>
        <dbReference type="Rhea" id="RHEA-COMP:10131"/>
        <dbReference type="Rhea" id="RHEA-COMP:10132"/>
        <dbReference type="Rhea" id="RHEA-COMP:11367"/>
        <dbReference type="Rhea" id="RHEA-COMP:11368"/>
        <dbReference type="ChEBI" id="CHEBI:29950"/>
        <dbReference type="ChEBI" id="CHEBI:82612"/>
        <dbReference type="ChEBI" id="CHEBI:85445"/>
        <dbReference type="ChEBI" id="CHEBI:85448"/>
        <dbReference type="EC" id="2.1.1.63"/>
    </reaction>
</comment>
<keyword evidence="7 9" id="KW-0234">DNA repair</keyword>
<keyword evidence="3 9" id="KW-0963">Cytoplasm</keyword>
<protein>
    <recommendedName>
        <fullName evidence="9">Methylated-DNA--protein-cysteine methyltransferase</fullName>
        <ecNumber evidence="9">2.1.1.63</ecNumber>
    </recommendedName>
    <alternativeName>
        <fullName evidence="9">6-O-methylguanine-DNA methyltransferase</fullName>
        <shortName evidence="9">MGMT</shortName>
    </alternativeName>
    <alternativeName>
        <fullName evidence="9">O-6-methylguanine-DNA-alkyltransferase</fullName>
    </alternativeName>
</protein>
<reference evidence="12 13" key="1">
    <citation type="submission" date="2017-10" db="EMBL/GenBank/DDBJ databases">
        <title>Effective Description of Clostridium neonatale sp. nov. linked to necrotizing enterocolitis in neonates and a clarification of species assignable to the genus Clostridium (Prazmowski 1880) emend. Lawson and Rainey 2016.</title>
        <authorList>
            <person name="Bernard K."/>
            <person name="Burdz T."/>
            <person name="Wiebe D."/>
            <person name="Balcewich B."/>
            <person name="Alfa M."/>
            <person name="Bernier A.-M."/>
        </authorList>
    </citation>
    <scope>NUCLEOTIDE SEQUENCE [LARGE SCALE GENOMIC DNA]</scope>
    <source>
        <strain evidence="12 13">LCDC99A005</strain>
    </source>
</reference>
<dbReference type="RefSeq" id="WP_058296593.1">
    <property type="nucleotide sequence ID" value="NZ_CAKJVD010000083.1"/>
</dbReference>
<dbReference type="Pfam" id="PF02870">
    <property type="entry name" value="Methyltransf_1N"/>
    <property type="match status" value="1"/>
</dbReference>
<sequence length="154" mass="17421">MKNTFYYETLIGKITISDNGTHITNLNFGEVHLEDSNIVETKLIKEAYNQLNEYFNKEREQFELPLSPQGTEFQLKVWSALREIPYGETCSYKDIAIKVGNEKASRAVGMANNRNPIAIFVPCHRVIGANGKLVGYAGGLDIKEKLLEMEKYNG</sequence>
<dbReference type="InterPro" id="IPR036217">
    <property type="entry name" value="MethylDNA_cys_MeTrfase_DNAb"/>
</dbReference>
<proteinExistence type="inferred from homology"/>
<evidence type="ECO:0000256" key="2">
    <source>
        <dbReference type="ARBA" id="ARBA00008711"/>
    </source>
</evidence>
<dbReference type="OrthoDB" id="9802228at2"/>
<dbReference type="Gene3D" id="3.30.160.70">
    <property type="entry name" value="Methylated DNA-protein cysteine methyltransferase domain"/>
    <property type="match status" value="1"/>
</dbReference>
<dbReference type="GO" id="GO:0006307">
    <property type="term" value="P:DNA alkylation repair"/>
    <property type="evidence" value="ECO:0007669"/>
    <property type="project" value="UniProtKB-UniRule"/>
</dbReference>
<dbReference type="Proteomes" id="UP000220840">
    <property type="component" value="Unassembled WGS sequence"/>
</dbReference>
<keyword evidence="4 9" id="KW-0489">Methyltransferase</keyword>
<comment type="miscellaneous">
    <text evidence="9">This enzyme catalyzes only one turnover and therefore is not strictly catalytic. According to one definition, an enzyme is a biocatalyst that acts repeatedly and over many reaction cycles.</text>
</comment>
<dbReference type="CDD" id="cd06445">
    <property type="entry name" value="ATase"/>
    <property type="match status" value="1"/>
</dbReference>
<evidence type="ECO:0000256" key="8">
    <source>
        <dbReference type="ARBA" id="ARBA00049348"/>
    </source>
</evidence>
<dbReference type="STRING" id="137838.GCA_001458595_03966"/>
<dbReference type="InterPro" id="IPR001497">
    <property type="entry name" value="MethylDNA_cys_MeTrfase_AS"/>
</dbReference>
<comment type="subcellular location">
    <subcellularLocation>
        <location evidence="9">Cytoplasm</location>
    </subcellularLocation>
</comment>
<dbReference type="InterPro" id="IPR036631">
    <property type="entry name" value="MGMT_N_sf"/>
</dbReference>
<dbReference type="GO" id="GO:0005737">
    <property type="term" value="C:cytoplasm"/>
    <property type="evidence" value="ECO:0007669"/>
    <property type="project" value="UniProtKB-SubCell"/>
</dbReference>
<evidence type="ECO:0000256" key="3">
    <source>
        <dbReference type="ARBA" id="ARBA00022490"/>
    </source>
</evidence>
<evidence type="ECO:0000256" key="4">
    <source>
        <dbReference type="ARBA" id="ARBA00022603"/>
    </source>
</evidence>
<dbReference type="PANTHER" id="PTHR10815">
    <property type="entry name" value="METHYLATED-DNA--PROTEIN-CYSTEINE METHYLTRANSFERASE"/>
    <property type="match status" value="1"/>
</dbReference>